<keyword evidence="4" id="KW-1185">Reference proteome</keyword>
<dbReference type="RefSeq" id="WP_145986648.1">
    <property type="nucleotide sequence ID" value="NZ_AP017928.1"/>
</dbReference>
<dbReference type="EMBL" id="AP017928">
    <property type="protein sequence ID" value="BBA36448.1"/>
    <property type="molecule type" value="Genomic_DNA"/>
</dbReference>
<proteinExistence type="predicted"/>
<evidence type="ECO:0000256" key="1">
    <source>
        <dbReference type="SAM" id="MobiDB-lite"/>
    </source>
</evidence>
<reference evidence="3 4" key="1">
    <citation type="submission" date="2016-12" db="EMBL/GenBank/DDBJ databases">
        <title>Genome sequencing of Methylocaldum marinum.</title>
        <authorList>
            <person name="Takeuchi M."/>
            <person name="Kamagata Y."/>
            <person name="Hiraoka S."/>
            <person name="Oshima K."/>
            <person name="Hattori M."/>
            <person name="Iwasaki W."/>
        </authorList>
    </citation>
    <scope>NUCLEOTIDE SEQUENCE [LARGE SCALE GENOMIC DNA]</scope>
    <source>
        <strain evidence="3 4">S8</strain>
    </source>
</reference>
<feature type="region of interest" description="Disordered" evidence="1">
    <location>
        <begin position="32"/>
        <end position="54"/>
    </location>
</feature>
<sequence>MKSNKPVARRRRTWLATLALLGHMAVAAEPSGAVATSQTPAAAGVRTGDTPVTEGRDAVEFHPARALNGEDPWRLSDKRVPYPAARVDRLQPLFEAGDPFLGNGPIRPGLETPFGQMLQPSFLLFGSFRTALQTLDDGQKRISEWANRLDLHGNLHLSGTERLLFSMRPLDHRSGRYSGYSFEPDDERGWQEDFNPRLTQLFFEGDLGEIVPGLDPDDSHTYDIGFSVGRQTLRLQDGMLANDIVDMVGITRNSLTLPGLANLRLTGLYAWDHVIRGNNEGAYTKPHSATVLGLLAQADTALDNTLSLDLLYVRDSHDENAWYAGVSSTQRFGALNSTFRINASIPEGGRSPTVGRGVLLLSQLSRTLPGSDHLVYFNTFGNIGRFTSAARGPDQGSPVANLGILYNPVGMGRYGIPLGQSIEDSLGATLGYQMFLDGIDSQLIFEIGARSRIHGGPDRSAIGFGARYQRAIGRRHVLRLDAFQAGQERLGFAYGFRMEWMVKF</sequence>
<accession>A0A250KXN9</accession>
<dbReference type="Proteomes" id="UP000266313">
    <property type="component" value="Chromosome"/>
</dbReference>
<feature type="signal peptide" evidence="2">
    <location>
        <begin position="1"/>
        <end position="27"/>
    </location>
</feature>
<keyword evidence="2" id="KW-0732">Signal</keyword>
<evidence type="ECO:0000313" key="4">
    <source>
        <dbReference type="Proteomes" id="UP000266313"/>
    </source>
</evidence>
<organism evidence="3 4">
    <name type="scientific">Methylocaldum marinum</name>
    <dbReference type="NCBI Taxonomy" id="1432792"/>
    <lineage>
        <taxon>Bacteria</taxon>
        <taxon>Pseudomonadati</taxon>
        <taxon>Pseudomonadota</taxon>
        <taxon>Gammaproteobacteria</taxon>
        <taxon>Methylococcales</taxon>
        <taxon>Methylococcaceae</taxon>
        <taxon>Methylocaldum</taxon>
    </lineage>
</organism>
<evidence type="ECO:0000256" key="2">
    <source>
        <dbReference type="SAM" id="SignalP"/>
    </source>
</evidence>
<dbReference type="OrthoDB" id="7928618at2"/>
<dbReference type="AlphaFoldDB" id="A0A250KXN9"/>
<evidence type="ECO:0000313" key="3">
    <source>
        <dbReference type="EMBL" id="BBA36448.1"/>
    </source>
</evidence>
<gene>
    <name evidence="3" type="ORF">sS8_4518</name>
</gene>
<protein>
    <submittedName>
        <fullName evidence="3">Uncharacterized protein</fullName>
    </submittedName>
</protein>
<feature type="chain" id="PRO_5012309759" evidence="2">
    <location>
        <begin position="28"/>
        <end position="504"/>
    </location>
</feature>
<dbReference type="KEGG" id="mmai:sS8_4518"/>
<name>A0A250KXN9_9GAMM</name>